<dbReference type="PANTHER" id="PTHR11807:SF12">
    <property type="entry name" value="CYTOPLASMIC TRNA 2-THIOLATION PROTEIN 1"/>
    <property type="match status" value="1"/>
</dbReference>
<dbReference type="InterPro" id="IPR014729">
    <property type="entry name" value="Rossmann-like_a/b/a_fold"/>
</dbReference>
<feature type="binding site" evidence="3">
    <location>
        <begin position="90"/>
        <end position="92"/>
    </location>
    <ligand>
        <name>ATP</name>
        <dbReference type="ChEBI" id="CHEBI:30616"/>
    </ligand>
</feature>
<comment type="caution">
    <text evidence="6">The sequence shown here is derived from an EMBL/GenBank/DDBJ whole genome shotgun (WGS) entry which is preliminary data.</text>
</comment>
<organism evidence="6 7">
    <name type="scientific">Candidatus Thalassarchaeum betae</name>
    <dbReference type="NCBI Taxonomy" id="2599289"/>
    <lineage>
        <taxon>Archaea</taxon>
        <taxon>Methanobacteriati</taxon>
        <taxon>Thermoplasmatota</taxon>
        <taxon>Candidatus Poseidoniia</taxon>
        <taxon>Candidatus Poseidoniales</taxon>
        <taxon>Candidatus Thalassarchaeaceae</taxon>
        <taxon>Candidatus Thalassarchaeum</taxon>
    </lineage>
</organism>
<evidence type="ECO:0000313" key="6">
    <source>
        <dbReference type="EMBL" id="PXF22561.1"/>
    </source>
</evidence>
<keyword evidence="2" id="KW-0862">Zinc</keyword>
<evidence type="ECO:0000256" key="1">
    <source>
        <dbReference type="ARBA" id="ARBA00022679"/>
    </source>
</evidence>
<reference evidence="6 7" key="1">
    <citation type="journal article" date="2015" name="Nat. Commun.">
        <title>Genomic and transcriptomic evidence for scavenging of diverse organic compounds by widespread deep-sea archaea.</title>
        <authorList>
            <person name="Li M."/>
            <person name="Baker B.J."/>
            <person name="Anantharaman K."/>
            <person name="Jain S."/>
            <person name="Breier J.A."/>
            <person name="Dick G.J."/>
        </authorList>
    </citation>
    <scope>NUCLEOTIDE SEQUENCE [LARGE SCALE GENOMIC DNA]</scope>
    <source>
        <strain evidence="6">Cayman_51_deep</strain>
    </source>
</reference>
<dbReference type="SUPFAM" id="SSF52402">
    <property type="entry name" value="Adenine nucleotide alpha hydrolases-like"/>
    <property type="match status" value="1"/>
</dbReference>
<feature type="binding site" evidence="2">
    <location>
        <position position="330"/>
    </location>
    <ligand>
        <name>Zn(2+)</name>
        <dbReference type="ChEBI" id="CHEBI:29105"/>
        <label>2</label>
    </ligand>
</feature>
<accession>A0A2V3HXV4</accession>
<dbReference type="InterPro" id="IPR054306">
    <property type="entry name" value="TtuA-like_LIM_N"/>
</dbReference>
<dbReference type="GO" id="GO:0000049">
    <property type="term" value="F:tRNA binding"/>
    <property type="evidence" value="ECO:0007669"/>
    <property type="project" value="InterPro"/>
</dbReference>
<dbReference type="PIRSF" id="PIRSF004976">
    <property type="entry name" value="ATPase_YdaO"/>
    <property type="match status" value="1"/>
</dbReference>
<feature type="binding site" evidence="3">
    <location>
        <position position="121"/>
    </location>
    <ligand>
        <name>ATP</name>
        <dbReference type="ChEBI" id="CHEBI:30616"/>
    </ligand>
</feature>
<evidence type="ECO:0000256" key="2">
    <source>
        <dbReference type="PIRSR" id="PIRSR004976-50"/>
    </source>
</evidence>
<keyword evidence="1" id="KW-0808">Transferase</keyword>
<feature type="binding site" evidence="3">
    <location>
        <position position="214"/>
    </location>
    <ligand>
        <name>ATP</name>
        <dbReference type="ChEBI" id="CHEBI:30616"/>
    </ligand>
</feature>
<dbReference type="InterPro" id="IPR011063">
    <property type="entry name" value="TilS/TtcA_N"/>
</dbReference>
<dbReference type="Pfam" id="PF22082">
    <property type="entry name" value="TtuA_LIM_N"/>
    <property type="match status" value="1"/>
</dbReference>
<evidence type="ECO:0000259" key="4">
    <source>
        <dbReference type="Pfam" id="PF01171"/>
    </source>
</evidence>
<dbReference type="Proteomes" id="UP000248161">
    <property type="component" value="Unassembled WGS sequence"/>
</dbReference>
<feature type="binding site" evidence="2">
    <location>
        <position position="345"/>
    </location>
    <ligand>
        <name>Zn(2+)</name>
        <dbReference type="ChEBI" id="CHEBI:29105"/>
        <label>2</label>
    </ligand>
</feature>
<feature type="binding site" evidence="2">
    <location>
        <position position="51"/>
    </location>
    <ligand>
        <name>Zn(2+)</name>
        <dbReference type="ChEBI" id="CHEBI:29105"/>
        <label>1</label>
    </ligand>
</feature>
<proteinExistence type="predicted"/>
<evidence type="ECO:0000313" key="7">
    <source>
        <dbReference type="Proteomes" id="UP000248161"/>
    </source>
</evidence>
<dbReference type="InterPro" id="IPR035107">
    <property type="entry name" value="tRNA_thiolation_TtcA_Ctu1"/>
</dbReference>
<feature type="binding site" evidence="3">
    <location>
        <position position="209"/>
    </location>
    <ligand>
        <name>ATP</name>
        <dbReference type="ChEBI" id="CHEBI:30616"/>
    </ligand>
</feature>
<evidence type="ECO:0000256" key="3">
    <source>
        <dbReference type="PIRSR" id="PIRSR004976-51"/>
    </source>
</evidence>
<keyword evidence="2" id="KW-0479">Metal-binding</keyword>
<dbReference type="PANTHER" id="PTHR11807">
    <property type="entry name" value="ATPASES OF THE PP SUPERFAMILY-RELATED"/>
    <property type="match status" value="1"/>
</dbReference>
<feature type="binding site" evidence="2">
    <location>
        <position position="32"/>
    </location>
    <ligand>
        <name>Zn(2+)</name>
        <dbReference type="ChEBI" id="CHEBI:29105"/>
        <label>1</label>
    </ligand>
</feature>
<feature type="binding site" evidence="3">
    <location>
        <position position="96"/>
    </location>
    <ligand>
        <name>ATP</name>
        <dbReference type="ChEBI" id="CHEBI:30616"/>
    </ligand>
</feature>
<dbReference type="InterPro" id="IPR000541">
    <property type="entry name" value="Ncs6/Tuc1/Ctu1"/>
</dbReference>
<feature type="binding site" evidence="2">
    <location>
        <position position="54"/>
    </location>
    <ligand>
        <name>Zn(2+)</name>
        <dbReference type="ChEBI" id="CHEBI:29105"/>
        <label>1</label>
    </ligand>
</feature>
<dbReference type="GO" id="GO:0016740">
    <property type="term" value="F:transferase activity"/>
    <property type="evidence" value="ECO:0007669"/>
    <property type="project" value="UniProtKB-KW"/>
</dbReference>
<dbReference type="GO" id="GO:0002144">
    <property type="term" value="C:cytosolic tRNA wobble base thiouridylase complex"/>
    <property type="evidence" value="ECO:0007669"/>
    <property type="project" value="TreeGrafter"/>
</dbReference>
<feature type="domain" description="tRNA(Ile)-lysidine/2-thiocytidine synthase N-terminal" evidence="4">
    <location>
        <begin position="87"/>
        <end position="232"/>
    </location>
</feature>
<protein>
    <submittedName>
        <fullName evidence="6">TIGR00269 family protein</fullName>
    </submittedName>
</protein>
<dbReference type="NCBIfam" id="TIGR00269">
    <property type="entry name" value="TIGR00269 family protein"/>
    <property type="match status" value="1"/>
</dbReference>
<feature type="domain" description="2-thiouridine synthetase TtuA-like N-terminal LIM" evidence="5">
    <location>
        <begin position="31"/>
        <end position="55"/>
    </location>
</feature>
<dbReference type="Pfam" id="PF01171">
    <property type="entry name" value="ATP_bind_3"/>
    <property type="match status" value="1"/>
</dbReference>
<dbReference type="EMBL" id="PSPG01000001">
    <property type="protein sequence ID" value="PXF22561.1"/>
    <property type="molecule type" value="Genomic_DNA"/>
</dbReference>
<dbReference type="GO" id="GO:0046872">
    <property type="term" value="F:metal ion binding"/>
    <property type="evidence" value="ECO:0007669"/>
    <property type="project" value="UniProtKB-KW"/>
</dbReference>
<dbReference type="AlphaFoldDB" id="A0A2V3HXV4"/>
<name>A0A2V3HXV4_9ARCH</name>
<feature type="binding site" evidence="2">
    <location>
        <position position="35"/>
    </location>
    <ligand>
        <name>Zn(2+)</name>
        <dbReference type="ChEBI" id="CHEBI:29105"/>
        <label>1</label>
    </ligand>
</feature>
<dbReference type="GO" id="GO:0002143">
    <property type="term" value="P:tRNA wobble position uridine thiolation"/>
    <property type="evidence" value="ECO:0007669"/>
    <property type="project" value="TreeGrafter"/>
</dbReference>
<dbReference type="Gene3D" id="3.40.50.620">
    <property type="entry name" value="HUPs"/>
    <property type="match status" value="1"/>
</dbReference>
<feature type="binding site" evidence="2">
    <location>
        <position position="342"/>
    </location>
    <ligand>
        <name>Zn(2+)</name>
        <dbReference type="ChEBI" id="CHEBI:29105"/>
        <label>2</label>
    </ligand>
</feature>
<gene>
    <name evidence="6" type="ORF">CXX69_01115</name>
</gene>
<sequence>MHRKSKFWGYEWVQARLHRARLMAEGLAIEKCSRCNSTSVIHQAYSGQHFCSKHLSASIRKRTSRELRQQLILPKDARHEDGSPYRILVAISGGKDSAVLLTMMVDILGCRRDVEMIAGCIDEGIDGYRAPSLECARELAASLEVRFETMSYEEMGYERMDEVVTRMPAMADNHDEAKGLMPCSYCGVFRRQGLNALARKLNADVMALGHNLDDMAQSILMNLQKGEIDRSVRLAPHTDNPIEGIAPRIVPLRWIPEQEIHAHAICQNLPIYHGDCPHAPGAMRQQSRGIVAELESITPGARHGLLHSLDEIRRLHRVANQDSKSEVNSCVECGEITSREVCQACTMKQWLAETA</sequence>
<evidence type="ECO:0000259" key="5">
    <source>
        <dbReference type="Pfam" id="PF22082"/>
    </source>
</evidence>
<keyword evidence="3" id="KW-0067">ATP-binding</keyword>
<dbReference type="GO" id="GO:0005524">
    <property type="term" value="F:ATP binding"/>
    <property type="evidence" value="ECO:0007669"/>
    <property type="project" value="UniProtKB-KW"/>
</dbReference>
<keyword evidence="3" id="KW-0547">Nucleotide-binding</keyword>
<feature type="binding site" evidence="2">
    <location>
        <position position="333"/>
    </location>
    <ligand>
        <name>Zn(2+)</name>
        <dbReference type="ChEBI" id="CHEBI:29105"/>
        <label>2</label>
    </ligand>
</feature>